<dbReference type="AlphaFoldDB" id="A0AAW7ILK6"/>
<sequence length="45" mass="4864">MTKRKGLLDVKVDVRGLLEELPVSNSAASKARTEQPAILSDSILI</sequence>
<name>A0AAW7ILK6_9BACI</name>
<protein>
    <submittedName>
        <fullName evidence="1">Uncharacterized protein</fullName>
    </submittedName>
</protein>
<proteinExistence type="predicted"/>
<evidence type="ECO:0000313" key="2">
    <source>
        <dbReference type="Proteomes" id="UP001234602"/>
    </source>
</evidence>
<dbReference type="EMBL" id="JAUCEY010000008">
    <property type="protein sequence ID" value="MDM5452591.1"/>
    <property type="molecule type" value="Genomic_DNA"/>
</dbReference>
<dbReference type="Proteomes" id="UP001234602">
    <property type="component" value="Unassembled WGS sequence"/>
</dbReference>
<evidence type="ECO:0000313" key="1">
    <source>
        <dbReference type="EMBL" id="MDM5452591.1"/>
    </source>
</evidence>
<gene>
    <name evidence="1" type="ORF">QUF89_10395</name>
</gene>
<dbReference type="RefSeq" id="WP_289319937.1">
    <property type="nucleotide sequence ID" value="NZ_JAUCEY010000008.1"/>
</dbReference>
<organism evidence="1 2">
    <name type="scientific">Peribacillus simplex</name>
    <dbReference type="NCBI Taxonomy" id="1478"/>
    <lineage>
        <taxon>Bacteria</taxon>
        <taxon>Bacillati</taxon>
        <taxon>Bacillota</taxon>
        <taxon>Bacilli</taxon>
        <taxon>Bacillales</taxon>
        <taxon>Bacillaceae</taxon>
        <taxon>Peribacillus</taxon>
    </lineage>
</organism>
<comment type="caution">
    <text evidence="1">The sequence shown here is derived from an EMBL/GenBank/DDBJ whole genome shotgun (WGS) entry which is preliminary data.</text>
</comment>
<reference evidence="1" key="1">
    <citation type="submission" date="2023-06" db="EMBL/GenBank/DDBJ databases">
        <title>Comparative genomics of Bacillaceae isolates and their secondary metabolite potential.</title>
        <authorList>
            <person name="Song L."/>
            <person name="Nielsen L.J."/>
            <person name="Mohite O."/>
            <person name="Xu X."/>
            <person name="Weber T."/>
            <person name="Kovacs A.T."/>
        </authorList>
    </citation>
    <scope>NUCLEOTIDE SEQUENCE</scope>
    <source>
        <strain evidence="1">D8_B_37</strain>
    </source>
</reference>
<accession>A0AAW7ILK6</accession>